<feature type="signal peptide" evidence="2">
    <location>
        <begin position="1"/>
        <end position="31"/>
    </location>
</feature>
<name>A0ABX7KAN5_9SPHN</name>
<dbReference type="EMBL" id="CP061510">
    <property type="protein sequence ID" value="QSB44953.1"/>
    <property type="molecule type" value="Genomic_DNA"/>
</dbReference>
<dbReference type="RefSeq" id="WP_148070609.1">
    <property type="nucleotide sequence ID" value="NZ_CP061510.1"/>
</dbReference>
<evidence type="ECO:0000256" key="1">
    <source>
        <dbReference type="SAM" id="MobiDB-lite"/>
    </source>
</evidence>
<evidence type="ECO:0000313" key="3">
    <source>
        <dbReference type="EMBL" id="QSB44953.1"/>
    </source>
</evidence>
<evidence type="ECO:0008006" key="5">
    <source>
        <dbReference type="Google" id="ProtNLM"/>
    </source>
</evidence>
<proteinExistence type="predicted"/>
<dbReference type="Proteomes" id="UP000663637">
    <property type="component" value="Chromosome"/>
</dbReference>
<keyword evidence="4" id="KW-1185">Reference proteome</keyword>
<dbReference type="PROSITE" id="PS51257">
    <property type="entry name" value="PROKAR_LIPOPROTEIN"/>
    <property type="match status" value="1"/>
</dbReference>
<evidence type="ECO:0000256" key="2">
    <source>
        <dbReference type="SAM" id="SignalP"/>
    </source>
</evidence>
<reference evidence="3 4" key="1">
    <citation type="submission" date="2020-09" db="EMBL/GenBank/DDBJ databases">
        <title>Complete genome sequence of altererythrobacter flavus SS-21NJ, isolated from Dongying oil sludge in Shandong province.</title>
        <authorList>
            <person name="Sun S."/>
            <person name="Zhang Z."/>
        </authorList>
    </citation>
    <scope>NUCLEOTIDE SEQUENCE [LARGE SCALE GENOMIC DNA]</scope>
    <source>
        <strain evidence="3 4">SS-21NJ</strain>
    </source>
</reference>
<accession>A0ABX7KAN5</accession>
<feature type="compositionally biased region" description="Basic and acidic residues" evidence="1">
    <location>
        <begin position="42"/>
        <end position="60"/>
    </location>
</feature>
<keyword evidence="2" id="KW-0732">Signal</keyword>
<gene>
    <name evidence="3" type="ORF">IDJ81_01925</name>
</gene>
<feature type="region of interest" description="Disordered" evidence="1">
    <location>
        <begin position="28"/>
        <end position="83"/>
    </location>
</feature>
<sequence length="83" mass="8671">MRFIRPLVARPATAFAAVATVLLLSACNGQGEDPGPTSMTESESKALDDAAQMIEERRLPPDAIPSSDTSATNDVASPNPTDN</sequence>
<organism evidence="3 4">
    <name type="scientific">Tsuneonella flava</name>
    <dbReference type="NCBI Taxonomy" id="2055955"/>
    <lineage>
        <taxon>Bacteria</taxon>
        <taxon>Pseudomonadati</taxon>
        <taxon>Pseudomonadota</taxon>
        <taxon>Alphaproteobacteria</taxon>
        <taxon>Sphingomonadales</taxon>
        <taxon>Erythrobacteraceae</taxon>
        <taxon>Tsuneonella</taxon>
    </lineage>
</organism>
<feature type="compositionally biased region" description="Polar residues" evidence="1">
    <location>
        <begin position="66"/>
        <end position="83"/>
    </location>
</feature>
<evidence type="ECO:0000313" key="4">
    <source>
        <dbReference type="Proteomes" id="UP000663637"/>
    </source>
</evidence>
<feature type="chain" id="PRO_5045698254" description="Secreted protein" evidence="2">
    <location>
        <begin position="32"/>
        <end position="83"/>
    </location>
</feature>
<protein>
    <recommendedName>
        <fullName evidence="5">Secreted protein</fullName>
    </recommendedName>
</protein>